<gene>
    <name evidence="1" type="ORF">FA95DRAFT_1561584</name>
</gene>
<organism evidence="1 2">
    <name type="scientific">Auriscalpium vulgare</name>
    <dbReference type="NCBI Taxonomy" id="40419"/>
    <lineage>
        <taxon>Eukaryota</taxon>
        <taxon>Fungi</taxon>
        <taxon>Dikarya</taxon>
        <taxon>Basidiomycota</taxon>
        <taxon>Agaricomycotina</taxon>
        <taxon>Agaricomycetes</taxon>
        <taxon>Russulales</taxon>
        <taxon>Auriscalpiaceae</taxon>
        <taxon>Auriscalpium</taxon>
    </lineage>
</organism>
<proteinExistence type="predicted"/>
<dbReference type="EMBL" id="MU275964">
    <property type="protein sequence ID" value="KAI0045018.1"/>
    <property type="molecule type" value="Genomic_DNA"/>
</dbReference>
<evidence type="ECO:0000313" key="1">
    <source>
        <dbReference type="EMBL" id="KAI0045018.1"/>
    </source>
</evidence>
<sequence>MPYGKGSFASPIVIEDSDSEVDETRKVQQRQAAGSVLSSRSRCSAKNTAAGLSSSPGDSGDCIVSGIGYNILVGMGYEPGLGLGPNLEGVVHPISTKVVPLTPRAGLGAEIEAKPGHVKLRSQVRKKTRRKAALALHDPSSIASSSSLPTSPIYSLHLTPQETHTAPEAAPDLMDEDATPEHGVHDYEEDAFQDSATHHDQPWDGPYDEWEEDGGHMPPADLALAAQSRGYDYFGGRFSGNGVATASGLGQFSTTDFSNLGHTPSIDFIPFLNPMFVMSGLPPLPVPIPPLWFPLTPGPDVMPPPFPPTSSQNASFVPPSAPQAIASSSSQLSNVPGPYDVTLNANDTRTIGMDVDIKPESTRGCFPKALPVHFQRRSLVMEVLPRKFRNLEFIHQWLSSLDTHSQTPPTVRLHIGKALIIFDSESAAKIAWSSPRMGGLEGLQSVRLFWYRPPAATLSAPDEPIAGPSANGSQITGDGADETTAGHAGPSLVPGTSDPIVPAVTSAASVAALPDVDSAPIDNSPLAPLADEGAHIVLSSHKKSTKPALSISTNHPRPPSTPAPDPSQAPSFPQHDTTFHSSSPSSSTTPTFSYPRPQLPALPPLPPLDRLDSTDMRSPASLHLRHAVPRPHRLQPSSIEALPQTSGTPLQTSTPQSQLEPIRLRHEELEAKVAKARAELAAKSTPTPLDGRDAKTASDAQARETSLRRLVLLSKRKRSDTDDIDRQVDVAADPDALLEPSKQSVVVFATDSTPRRSSVSPPRSQPIGLSPSVEDMANAFIAEAIGAPRPPKRVRVSTEDLLQRMSALATESKKLMGQLEAAGSKLVRSKLTQQIREHSRMHDVARDQYNALTAINISKPKTISHALTAVSVSNPQANSSVYRWPETDRASLIILLHDDAEEEEDE</sequence>
<accession>A0ACB8RLN2</accession>
<reference evidence="1" key="2">
    <citation type="journal article" date="2022" name="New Phytol.">
        <title>Evolutionary transition to the ectomycorrhizal habit in the genomes of a hyperdiverse lineage of mushroom-forming fungi.</title>
        <authorList>
            <person name="Looney B."/>
            <person name="Miyauchi S."/>
            <person name="Morin E."/>
            <person name="Drula E."/>
            <person name="Courty P.E."/>
            <person name="Kohler A."/>
            <person name="Kuo A."/>
            <person name="LaButti K."/>
            <person name="Pangilinan J."/>
            <person name="Lipzen A."/>
            <person name="Riley R."/>
            <person name="Andreopoulos W."/>
            <person name="He G."/>
            <person name="Johnson J."/>
            <person name="Nolan M."/>
            <person name="Tritt A."/>
            <person name="Barry K.W."/>
            <person name="Grigoriev I.V."/>
            <person name="Nagy L.G."/>
            <person name="Hibbett D."/>
            <person name="Henrissat B."/>
            <person name="Matheny P.B."/>
            <person name="Labbe J."/>
            <person name="Martin F.M."/>
        </authorList>
    </citation>
    <scope>NUCLEOTIDE SEQUENCE</scope>
    <source>
        <strain evidence="1">FP105234-sp</strain>
    </source>
</reference>
<dbReference type="Proteomes" id="UP000814033">
    <property type="component" value="Unassembled WGS sequence"/>
</dbReference>
<keyword evidence="2" id="KW-1185">Reference proteome</keyword>
<comment type="caution">
    <text evidence="1">The sequence shown here is derived from an EMBL/GenBank/DDBJ whole genome shotgun (WGS) entry which is preliminary data.</text>
</comment>
<protein>
    <submittedName>
        <fullName evidence="1">Uncharacterized protein</fullName>
    </submittedName>
</protein>
<name>A0ACB8RLN2_9AGAM</name>
<evidence type="ECO:0000313" key="2">
    <source>
        <dbReference type="Proteomes" id="UP000814033"/>
    </source>
</evidence>
<reference evidence="1" key="1">
    <citation type="submission" date="2021-02" db="EMBL/GenBank/DDBJ databases">
        <authorList>
            <consortium name="DOE Joint Genome Institute"/>
            <person name="Ahrendt S."/>
            <person name="Looney B.P."/>
            <person name="Miyauchi S."/>
            <person name="Morin E."/>
            <person name="Drula E."/>
            <person name="Courty P.E."/>
            <person name="Chicoki N."/>
            <person name="Fauchery L."/>
            <person name="Kohler A."/>
            <person name="Kuo A."/>
            <person name="Labutti K."/>
            <person name="Pangilinan J."/>
            <person name="Lipzen A."/>
            <person name="Riley R."/>
            <person name="Andreopoulos W."/>
            <person name="He G."/>
            <person name="Johnson J."/>
            <person name="Barry K.W."/>
            <person name="Grigoriev I.V."/>
            <person name="Nagy L."/>
            <person name="Hibbett D."/>
            <person name="Henrissat B."/>
            <person name="Matheny P.B."/>
            <person name="Labbe J."/>
            <person name="Martin F."/>
        </authorList>
    </citation>
    <scope>NUCLEOTIDE SEQUENCE</scope>
    <source>
        <strain evidence="1">FP105234-sp</strain>
    </source>
</reference>